<dbReference type="Pfam" id="PF07715">
    <property type="entry name" value="Plug"/>
    <property type="match status" value="1"/>
</dbReference>
<evidence type="ECO:0000259" key="10">
    <source>
        <dbReference type="Pfam" id="PF07715"/>
    </source>
</evidence>
<dbReference type="InterPro" id="IPR008969">
    <property type="entry name" value="CarboxyPept-like_regulatory"/>
</dbReference>
<keyword evidence="3 7" id="KW-1134">Transmembrane beta strand</keyword>
<dbReference type="InterPro" id="IPR023996">
    <property type="entry name" value="TonB-dep_OMP_SusC/RagA"/>
</dbReference>
<sequence length="1022" mass="111662">MKKNKKRLWALYCLLFTLTLTNMQAQTIQGTVKEADTNMPTPGASVVIKGTVKGTSTDFDGNYSIEAKSTDILVFSYVGMESQEIPVGNKKTINVILVSNLSALDEVIVIGYGTQTKKDLTGATSVVKGEKLLKAPTANLASNLSGKMTGVFVNTATGQPGSEDVNFAIRGTSTTGNNDPLIVVDGVVRSFSRLDPNDIESVTVLKDAASTAVYGARAANGVLLVTTKRGKSNKPSFSLESSFGFQSQIRQIELMNAGEYARYINEAKRNYGETPVFTDQEVSQYESGELPSYDWLNSVLGNSAPLSKHNISASGGSSNTRYFLSYGLLDQGGFYSTATYKQHNLRSNIDVDLSDRLSIRLDVSGRIENRSNSPATLSNIYQGSLIGKPTLNPNLDTEIGPGAIASNGFGGSPRGYAERSGYDKTLSNILQSNMSLEYEIPGIEGLSANALFSYDLSFDKKKVFKKPFTQYEFNGATNSYDETLGGVSSISLAEGRGQSDQQTIQFSLRYDKMFTNHKIGALLLYEQIESTNNELNAFRDNFLSAALPELFAGGTELWSNNGMSTESARRGYIGRVEYNYDSRYLLQANLRVDQSFNFPSSGRTGVFPAFSLGWRLSEEQFMENVTFMDNIKIRGSWGQVGNDRVPSFQYLSLFGFEGGYSSGGLFQQGITSSGIANPDITWETATTLDLGLEFSMLDNKLSFEFDYFKKRTEDILRPNNDIVPGTFGASLPDVNFGIVDSWGGEALVNYKQTIGDLGISINANASWFKNKAIELAEAEGVLPSIAETGRALGLRTGYLSEGLFQTQTEIDNGPIQFSSAIHNNLAPGDIKYKDINGRDGDGELTGQPDGFIDEDDRTVIGSSGNPNLLFGLNIALDYKGFDLTVNFQGATDYSRDLYAIPFARDGNSLREFTDSWRPGNENAKYPRLSSGDASPNNQQDSDFWVKEVTYVKLRNLEIGYNFNSSVKEVLDQIGVNNLRVYASANNLLTLSNLGWRDPEGASGSNPFYPQTRTLTLGVNVGF</sequence>
<feature type="chain" id="PRO_5046594067" evidence="9">
    <location>
        <begin position="26"/>
        <end position="1022"/>
    </location>
</feature>
<accession>A0ABV5F9K6</accession>
<dbReference type="SUPFAM" id="SSF49464">
    <property type="entry name" value="Carboxypeptidase regulatory domain-like"/>
    <property type="match status" value="1"/>
</dbReference>
<dbReference type="Gene3D" id="2.40.170.20">
    <property type="entry name" value="TonB-dependent receptor, beta-barrel domain"/>
    <property type="match status" value="1"/>
</dbReference>
<dbReference type="SUPFAM" id="SSF56935">
    <property type="entry name" value="Porins"/>
    <property type="match status" value="1"/>
</dbReference>
<keyword evidence="4 7" id="KW-0812">Transmembrane</keyword>
<dbReference type="InterPro" id="IPR036942">
    <property type="entry name" value="Beta-barrel_TonB_sf"/>
</dbReference>
<keyword evidence="12" id="KW-1185">Reference proteome</keyword>
<gene>
    <name evidence="11" type="ORF">ACFFU9_05185</name>
</gene>
<dbReference type="NCBIfam" id="TIGR04056">
    <property type="entry name" value="OMP_RagA_SusC"/>
    <property type="match status" value="1"/>
</dbReference>
<comment type="similarity">
    <text evidence="7">Belongs to the TonB-dependent receptor family.</text>
</comment>
<evidence type="ECO:0000256" key="6">
    <source>
        <dbReference type="ARBA" id="ARBA00023237"/>
    </source>
</evidence>
<dbReference type="InterPro" id="IPR037066">
    <property type="entry name" value="Plug_dom_sf"/>
</dbReference>
<feature type="domain" description="TonB-dependent receptor plug" evidence="10">
    <location>
        <begin position="117"/>
        <end position="222"/>
    </location>
</feature>
<keyword evidence="6 7" id="KW-0998">Cell outer membrane</keyword>
<keyword evidence="9" id="KW-0732">Signal</keyword>
<protein>
    <submittedName>
        <fullName evidence="11">SusC/RagA family TonB-linked outer membrane protein</fullName>
    </submittedName>
</protein>
<keyword evidence="5 7" id="KW-0472">Membrane</keyword>
<evidence type="ECO:0000313" key="12">
    <source>
        <dbReference type="Proteomes" id="UP001589585"/>
    </source>
</evidence>
<evidence type="ECO:0000256" key="1">
    <source>
        <dbReference type="ARBA" id="ARBA00004571"/>
    </source>
</evidence>
<evidence type="ECO:0000256" key="2">
    <source>
        <dbReference type="ARBA" id="ARBA00022448"/>
    </source>
</evidence>
<dbReference type="RefSeq" id="WP_379860332.1">
    <property type="nucleotide sequence ID" value="NZ_JBHMFC010000015.1"/>
</dbReference>
<evidence type="ECO:0000256" key="8">
    <source>
        <dbReference type="SAM" id="MobiDB-lite"/>
    </source>
</evidence>
<feature type="region of interest" description="Disordered" evidence="8">
    <location>
        <begin position="914"/>
        <end position="939"/>
    </location>
</feature>
<name>A0ABV5F9K6_9FLAO</name>
<evidence type="ECO:0000256" key="7">
    <source>
        <dbReference type="PROSITE-ProRule" id="PRU01360"/>
    </source>
</evidence>
<dbReference type="EMBL" id="JBHMFC010000015">
    <property type="protein sequence ID" value="MFB9056132.1"/>
    <property type="molecule type" value="Genomic_DNA"/>
</dbReference>
<dbReference type="PROSITE" id="PS52016">
    <property type="entry name" value="TONB_DEPENDENT_REC_3"/>
    <property type="match status" value="1"/>
</dbReference>
<dbReference type="InterPro" id="IPR039426">
    <property type="entry name" value="TonB-dep_rcpt-like"/>
</dbReference>
<evidence type="ECO:0000256" key="3">
    <source>
        <dbReference type="ARBA" id="ARBA00022452"/>
    </source>
</evidence>
<dbReference type="InterPro" id="IPR012910">
    <property type="entry name" value="Plug_dom"/>
</dbReference>
<evidence type="ECO:0000256" key="5">
    <source>
        <dbReference type="ARBA" id="ARBA00023136"/>
    </source>
</evidence>
<comment type="subcellular location">
    <subcellularLocation>
        <location evidence="1 7">Cell outer membrane</location>
        <topology evidence="1 7">Multi-pass membrane protein</topology>
    </subcellularLocation>
</comment>
<comment type="caution">
    <text evidence="11">The sequence shown here is derived from an EMBL/GenBank/DDBJ whole genome shotgun (WGS) entry which is preliminary data.</text>
</comment>
<organism evidence="11 12">
    <name type="scientific">Mariniflexile ostreae</name>
    <dbReference type="NCBI Taxonomy" id="1520892"/>
    <lineage>
        <taxon>Bacteria</taxon>
        <taxon>Pseudomonadati</taxon>
        <taxon>Bacteroidota</taxon>
        <taxon>Flavobacteriia</taxon>
        <taxon>Flavobacteriales</taxon>
        <taxon>Flavobacteriaceae</taxon>
        <taxon>Mariniflexile</taxon>
    </lineage>
</organism>
<dbReference type="Gene3D" id="2.60.40.1120">
    <property type="entry name" value="Carboxypeptidase-like, regulatory domain"/>
    <property type="match status" value="1"/>
</dbReference>
<evidence type="ECO:0000256" key="9">
    <source>
        <dbReference type="SAM" id="SignalP"/>
    </source>
</evidence>
<evidence type="ECO:0000313" key="11">
    <source>
        <dbReference type="EMBL" id="MFB9056132.1"/>
    </source>
</evidence>
<dbReference type="Pfam" id="PF13715">
    <property type="entry name" value="CarbopepD_reg_2"/>
    <property type="match status" value="1"/>
</dbReference>
<dbReference type="InterPro" id="IPR023997">
    <property type="entry name" value="TonB-dep_OMP_SusC/RagA_CS"/>
</dbReference>
<evidence type="ECO:0000256" key="4">
    <source>
        <dbReference type="ARBA" id="ARBA00022692"/>
    </source>
</evidence>
<dbReference type="NCBIfam" id="TIGR04057">
    <property type="entry name" value="SusC_RagA_signa"/>
    <property type="match status" value="1"/>
</dbReference>
<dbReference type="Proteomes" id="UP001589585">
    <property type="component" value="Unassembled WGS sequence"/>
</dbReference>
<feature type="signal peptide" evidence="9">
    <location>
        <begin position="1"/>
        <end position="25"/>
    </location>
</feature>
<dbReference type="Gene3D" id="2.170.130.10">
    <property type="entry name" value="TonB-dependent receptor, plug domain"/>
    <property type="match status" value="1"/>
</dbReference>
<proteinExistence type="inferred from homology"/>
<keyword evidence="2 7" id="KW-0813">Transport</keyword>
<reference evidence="11 12" key="1">
    <citation type="submission" date="2024-09" db="EMBL/GenBank/DDBJ databases">
        <authorList>
            <person name="Sun Q."/>
            <person name="Mori K."/>
        </authorList>
    </citation>
    <scope>NUCLEOTIDE SEQUENCE [LARGE SCALE GENOMIC DNA]</scope>
    <source>
        <strain evidence="11 12">CECT 8622</strain>
    </source>
</reference>